<dbReference type="PANTHER" id="PTHR42928">
    <property type="entry name" value="TRICARBOXYLATE-BINDING PROTEIN"/>
    <property type="match status" value="1"/>
</dbReference>
<evidence type="ECO:0000313" key="4">
    <source>
        <dbReference type="Proteomes" id="UP000214603"/>
    </source>
</evidence>
<dbReference type="CDD" id="cd07012">
    <property type="entry name" value="PBP2_Bug_TTT"/>
    <property type="match status" value="1"/>
</dbReference>
<proteinExistence type="inferred from homology"/>
<feature type="signal peptide" evidence="2">
    <location>
        <begin position="1"/>
        <end position="22"/>
    </location>
</feature>
<dbReference type="PANTHER" id="PTHR42928:SF5">
    <property type="entry name" value="BLR1237 PROTEIN"/>
    <property type="match status" value="1"/>
</dbReference>
<evidence type="ECO:0000313" key="3">
    <source>
        <dbReference type="EMBL" id="OWT54843.1"/>
    </source>
</evidence>
<dbReference type="EMBL" id="NJIH01000014">
    <property type="protein sequence ID" value="OWT54843.1"/>
    <property type="molecule type" value="Genomic_DNA"/>
</dbReference>
<dbReference type="OrthoDB" id="8678477at2"/>
<dbReference type="RefSeq" id="WP_088605591.1">
    <property type="nucleotide sequence ID" value="NZ_NJIH01000014.1"/>
</dbReference>
<dbReference type="InterPro" id="IPR005064">
    <property type="entry name" value="BUG"/>
</dbReference>
<comment type="similarity">
    <text evidence="1">Belongs to the UPF0065 (bug) family.</text>
</comment>
<dbReference type="Proteomes" id="UP000214603">
    <property type="component" value="Unassembled WGS sequence"/>
</dbReference>
<reference evidence="4" key="1">
    <citation type="submission" date="2017-06" db="EMBL/GenBank/DDBJ databases">
        <title>Herbaspirillum phytohormonus sp. nov., isolated from the root nodule of Robinia pseudoacacia in lead-zinc mine.</title>
        <authorList>
            <person name="Fan M."/>
            <person name="Lin Y."/>
        </authorList>
    </citation>
    <scope>NUCLEOTIDE SEQUENCE [LARGE SCALE GENOMIC DNA]</scope>
    <source>
        <strain evidence="4">SC-089</strain>
    </source>
</reference>
<sequence length="324" mass="33692">MRQIKKVIAAAAMLALSSVALAGNGPGGYPSEPVRFIVSFAPGGGTDVVARLVAAELSKRMGQSVIVENKAGASGIIASQYVAHANPDGYTLLIGGSGPMVFNPITRNSLPYDPVKDFEPVTILGSYPIVLISGLKEPFKSIKDMVQYAKSHPGVLNYGSAGYSFQVPTEYFASLAGIKLTQVPYKGSSEAAQALVAGDVQLFSADIGPGAPLVSSGRGNALAVTSAERNPILPNVPTLAESGFPGFDFSLYSAVAAPKGTPAAIVDYLQKELNASLHSPAVSKRLATMGIKPEGMPPADAAARFAREIKMFQPIVDKLGIKTN</sequence>
<dbReference type="Gene3D" id="3.40.190.10">
    <property type="entry name" value="Periplasmic binding protein-like II"/>
    <property type="match status" value="1"/>
</dbReference>
<evidence type="ECO:0000256" key="2">
    <source>
        <dbReference type="SAM" id="SignalP"/>
    </source>
</evidence>
<accession>A0A225M3M3</accession>
<name>A0A225M3M3_9BURK</name>
<dbReference type="InterPro" id="IPR042100">
    <property type="entry name" value="Bug_dom1"/>
</dbReference>
<keyword evidence="4" id="KW-1185">Reference proteome</keyword>
<gene>
    <name evidence="3" type="ORF">CEY11_22085</name>
</gene>
<feature type="chain" id="PRO_5012285093" description="ABC transporter substrate-binding protein" evidence="2">
    <location>
        <begin position="23"/>
        <end position="324"/>
    </location>
</feature>
<dbReference type="Pfam" id="PF03401">
    <property type="entry name" value="TctC"/>
    <property type="match status" value="1"/>
</dbReference>
<protein>
    <recommendedName>
        <fullName evidence="5">ABC transporter substrate-binding protein</fullName>
    </recommendedName>
</protein>
<evidence type="ECO:0000256" key="1">
    <source>
        <dbReference type="ARBA" id="ARBA00006987"/>
    </source>
</evidence>
<keyword evidence="2" id="KW-0732">Signal</keyword>
<dbReference type="SUPFAM" id="SSF53850">
    <property type="entry name" value="Periplasmic binding protein-like II"/>
    <property type="match status" value="1"/>
</dbReference>
<dbReference type="Gene3D" id="3.40.190.150">
    <property type="entry name" value="Bordetella uptake gene, domain 1"/>
    <property type="match status" value="1"/>
</dbReference>
<dbReference type="PIRSF" id="PIRSF017082">
    <property type="entry name" value="YflP"/>
    <property type="match status" value="1"/>
</dbReference>
<organism evidence="3 4">
    <name type="scientific">Candidimonas nitroreducens</name>
    <dbReference type="NCBI Taxonomy" id="683354"/>
    <lineage>
        <taxon>Bacteria</taxon>
        <taxon>Pseudomonadati</taxon>
        <taxon>Pseudomonadota</taxon>
        <taxon>Betaproteobacteria</taxon>
        <taxon>Burkholderiales</taxon>
        <taxon>Alcaligenaceae</taxon>
        <taxon>Candidimonas</taxon>
    </lineage>
</organism>
<evidence type="ECO:0008006" key="5">
    <source>
        <dbReference type="Google" id="ProtNLM"/>
    </source>
</evidence>
<dbReference type="AlphaFoldDB" id="A0A225M3M3"/>
<comment type="caution">
    <text evidence="3">The sequence shown here is derived from an EMBL/GenBank/DDBJ whole genome shotgun (WGS) entry which is preliminary data.</text>
</comment>